<dbReference type="EMBL" id="LXEX01000003">
    <property type="protein sequence ID" value="OAT61086.1"/>
    <property type="molecule type" value="Genomic_DNA"/>
</dbReference>
<organism evidence="1 2">
    <name type="scientific">Obesumbacterium proteus ATCC 12841</name>
    <dbReference type="NCBI Taxonomy" id="1354268"/>
    <lineage>
        <taxon>Bacteria</taxon>
        <taxon>Pseudomonadati</taxon>
        <taxon>Pseudomonadota</taxon>
        <taxon>Gammaproteobacteria</taxon>
        <taxon>Enterobacterales</taxon>
        <taxon>Hafniaceae</taxon>
        <taxon>Obesumbacterium</taxon>
    </lineage>
</organism>
<comment type="caution">
    <text evidence="1">The sequence shown here is derived from an EMBL/GenBank/DDBJ whole genome shotgun (WGS) entry which is preliminary data.</text>
</comment>
<reference evidence="1 2" key="1">
    <citation type="submission" date="2016-04" db="EMBL/GenBank/DDBJ databases">
        <title>ATOL: Assembling a taxonomically balanced genome-scale reconstruction of the evolutionary history of the Enterobacteriaceae.</title>
        <authorList>
            <person name="Plunkett G.III."/>
            <person name="Neeno-Eckwall E.C."/>
            <person name="Glasner J.D."/>
            <person name="Perna N.T."/>
        </authorList>
    </citation>
    <scope>NUCLEOTIDE SEQUENCE [LARGE SCALE GENOMIC DNA]</scope>
    <source>
        <strain evidence="1 2">ATCC 12841</strain>
    </source>
</reference>
<name>A0AA91EPS9_9GAMM</name>
<sequence>MALFAETGIYIQSAPRPQGEARPILWPVRIHRVLYPESYQAQINVFQRAILGLVRARVVRPTELAELTGLHPKLITLILAQSVSNGWLESGEDTLTSAGQRLLDDEDDGIGKQKSGYVLQDAVSGKFWPRLVSTLKQIEPVNPLDKYPQFILTRKTGATLRPFLMNASRSPLPPLERKELKRAWRDYRDDYRASQQLGVSRLPPHINLHGLQQLEEPPQCARILVWITTDRESGQLWSAADPFALRSNAWWLDLPSIVESDSRLQKILEPLVVVPRAAEQTYQQWLEAIAHETDFKMMSQYPWAERLPDVKRYLVALLVHRGRIEQGDNGQSELDAALNECQKLLEVVMQWLIRRHPANAELLPKGRLDKINTANLLKDMKIPAFTPSVIDGLSGQIIRQVRYACSNPSGSLKALLFAAAVGANQDPQHPFWSLDDSALQLPMLLQLADRRNKSSHGQSKYLDKPVQELTQQMVEESISYALSFTERFKEWM</sequence>
<gene>
    <name evidence="1" type="ORF">M993_00124</name>
</gene>
<proteinExistence type="predicted"/>
<protein>
    <submittedName>
        <fullName evidence="1">Uncharacterized protein</fullName>
    </submittedName>
</protein>
<dbReference type="Proteomes" id="UP000078431">
    <property type="component" value="Unassembled WGS sequence"/>
</dbReference>
<evidence type="ECO:0000313" key="1">
    <source>
        <dbReference type="EMBL" id="OAT61086.1"/>
    </source>
</evidence>
<keyword evidence="2" id="KW-1185">Reference proteome</keyword>
<dbReference type="AlphaFoldDB" id="A0AA91EPS9"/>
<accession>A0AA91EPS9</accession>
<evidence type="ECO:0000313" key="2">
    <source>
        <dbReference type="Proteomes" id="UP000078431"/>
    </source>
</evidence>
<dbReference type="RefSeq" id="WP_057631342.1">
    <property type="nucleotide sequence ID" value="NZ_LXEX01000003.1"/>
</dbReference>